<organism evidence="1">
    <name type="scientific">marine metagenome</name>
    <dbReference type="NCBI Taxonomy" id="408172"/>
    <lineage>
        <taxon>unclassified sequences</taxon>
        <taxon>metagenomes</taxon>
        <taxon>ecological metagenomes</taxon>
    </lineage>
</organism>
<dbReference type="InterPro" id="IPR036390">
    <property type="entry name" value="WH_DNA-bd_sf"/>
</dbReference>
<evidence type="ECO:0000313" key="1">
    <source>
        <dbReference type="EMBL" id="SVA12336.1"/>
    </source>
</evidence>
<dbReference type="AlphaFoldDB" id="A0A381T828"/>
<dbReference type="InterPro" id="IPR036388">
    <property type="entry name" value="WH-like_DNA-bd_sf"/>
</dbReference>
<reference evidence="1" key="1">
    <citation type="submission" date="2018-05" db="EMBL/GenBank/DDBJ databases">
        <authorList>
            <person name="Lanie J.A."/>
            <person name="Ng W.-L."/>
            <person name="Kazmierczak K.M."/>
            <person name="Andrzejewski T.M."/>
            <person name="Davidsen T.M."/>
            <person name="Wayne K.J."/>
            <person name="Tettelin H."/>
            <person name="Glass J.I."/>
            <person name="Rusch D."/>
            <person name="Podicherti R."/>
            <person name="Tsui H.-C.T."/>
            <person name="Winkler M.E."/>
        </authorList>
    </citation>
    <scope>NUCLEOTIDE SEQUENCE</scope>
</reference>
<sequence length="175" mass="19407">MTAEKTNELELINSLSDAAWERIRSLALSTAKYENFVRLGSAPTPDKGELKKGVWNGLNSEDNPKSMAIDFVLLSLGCALERDNSSILMKMGESESISPRSLAKDLGMTELIIRERMNALFQSGFVGRNYESGTNFLTDSGKSLVMMIDQIVNRLAETINQKLPDLVSKGYEPRL</sequence>
<proteinExistence type="predicted"/>
<dbReference type="SUPFAM" id="SSF46785">
    <property type="entry name" value="Winged helix' DNA-binding domain"/>
    <property type="match status" value="1"/>
</dbReference>
<gene>
    <name evidence="1" type="ORF">METZ01_LOCUS65190</name>
</gene>
<name>A0A381T828_9ZZZZ</name>
<accession>A0A381T828</accession>
<protein>
    <submittedName>
        <fullName evidence="1">Uncharacterized protein</fullName>
    </submittedName>
</protein>
<dbReference type="EMBL" id="UINC01004171">
    <property type="protein sequence ID" value="SVA12336.1"/>
    <property type="molecule type" value="Genomic_DNA"/>
</dbReference>
<dbReference type="Gene3D" id="1.10.10.10">
    <property type="entry name" value="Winged helix-like DNA-binding domain superfamily/Winged helix DNA-binding domain"/>
    <property type="match status" value="1"/>
</dbReference>